<reference evidence="1 2" key="1">
    <citation type="journal article" date="2024" name="G3 (Bethesda)">
        <title>Genome assembly of Hibiscus sabdariffa L. provides insights into metabolisms of medicinal natural products.</title>
        <authorList>
            <person name="Kim T."/>
        </authorList>
    </citation>
    <scope>NUCLEOTIDE SEQUENCE [LARGE SCALE GENOMIC DNA]</scope>
    <source>
        <strain evidence="1">TK-2024</strain>
        <tissue evidence="1">Old leaves</tissue>
    </source>
</reference>
<keyword evidence="2" id="KW-1185">Reference proteome</keyword>
<evidence type="ECO:0000313" key="1">
    <source>
        <dbReference type="EMBL" id="KAK8987621.1"/>
    </source>
</evidence>
<evidence type="ECO:0008006" key="3">
    <source>
        <dbReference type="Google" id="ProtNLM"/>
    </source>
</evidence>
<comment type="caution">
    <text evidence="1">The sequence shown here is derived from an EMBL/GenBank/DDBJ whole genome shotgun (WGS) entry which is preliminary data.</text>
</comment>
<protein>
    <recommendedName>
        <fullName evidence="3">RNase H type-1 domain-containing protein</fullName>
    </recommendedName>
</protein>
<dbReference type="EMBL" id="JBBPBN010000060">
    <property type="protein sequence ID" value="KAK8987621.1"/>
    <property type="molecule type" value="Genomic_DNA"/>
</dbReference>
<name>A0ABR2PGQ7_9ROSI</name>
<evidence type="ECO:0000313" key="2">
    <source>
        <dbReference type="Proteomes" id="UP001396334"/>
    </source>
</evidence>
<organism evidence="1 2">
    <name type="scientific">Hibiscus sabdariffa</name>
    <name type="common">roselle</name>
    <dbReference type="NCBI Taxonomy" id="183260"/>
    <lineage>
        <taxon>Eukaryota</taxon>
        <taxon>Viridiplantae</taxon>
        <taxon>Streptophyta</taxon>
        <taxon>Embryophyta</taxon>
        <taxon>Tracheophyta</taxon>
        <taxon>Spermatophyta</taxon>
        <taxon>Magnoliopsida</taxon>
        <taxon>eudicotyledons</taxon>
        <taxon>Gunneridae</taxon>
        <taxon>Pentapetalae</taxon>
        <taxon>rosids</taxon>
        <taxon>malvids</taxon>
        <taxon>Malvales</taxon>
        <taxon>Malvaceae</taxon>
        <taxon>Malvoideae</taxon>
        <taxon>Hibiscus</taxon>
    </lineage>
</organism>
<dbReference type="Proteomes" id="UP001396334">
    <property type="component" value="Unassembled WGS sequence"/>
</dbReference>
<proteinExistence type="predicted"/>
<accession>A0ABR2PGQ7</accession>
<gene>
    <name evidence="1" type="ORF">V6N11_027367</name>
</gene>
<sequence length="112" mass="12341">MLRAGPIWRAALIRKHKFCGVGRETVSEQGRRLTEEVGFATKTLARSQQRGNVGDRSIARWSTLGSGWCTLNDDGACCSTGDYASCGVVIRNSEGQWAYLLLGVWVFVKLEC</sequence>